<dbReference type="Gene3D" id="3.40.50.150">
    <property type="entry name" value="Vaccinia Virus protein VP39"/>
    <property type="match status" value="1"/>
</dbReference>
<dbReference type="PANTHER" id="PTHR42912">
    <property type="entry name" value="METHYLTRANSFERASE"/>
    <property type="match status" value="1"/>
</dbReference>
<dbReference type="Pfam" id="PF08241">
    <property type="entry name" value="Methyltransf_11"/>
    <property type="match status" value="1"/>
</dbReference>
<evidence type="ECO:0000259" key="1">
    <source>
        <dbReference type="Pfam" id="PF08241"/>
    </source>
</evidence>
<sequence length="255" mass="26961">MSFQVPAQAYGSFMGRFSEPLADQFVEVAGLVPGRRALDVGCGPGALTARLVALLGEDGVSAIDPSEPFVAAAQERFPGVDVSTGTAESLGFDDDSFDAALAQLVVHFMRDPVQGLREMTRVTRPGGVVAAAVWHHASSAGPLSLFWGVVRDVDPQAEGEGDFAGVKEGDLARLFVAAGLGSLEETTLTVHVPFDSFEQWWEPYTMGVGPAGQYVAGLDETRLKMLKEACRRRVPEGAFTIDASSWCVSATVPGA</sequence>
<dbReference type="InterPro" id="IPR050508">
    <property type="entry name" value="Methyltransf_Superfamily"/>
</dbReference>
<dbReference type="EMBL" id="RCZM01000002">
    <property type="protein sequence ID" value="TPG18056.1"/>
    <property type="molecule type" value="Genomic_DNA"/>
</dbReference>
<dbReference type="AlphaFoldDB" id="A0A502D1Q5"/>
<dbReference type="PANTHER" id="PTHR42912:SF93">
    <property type="entry name" value="N6-ADENOSINE-METHYLTRANSFERASE TMT1A"/>
    <property type="match status" value="1"/>
</dbReference>
<dbReference type="GO" id="GO:0008757">
    <property type="term" value="F:S-adenosylmethionine-dependent methyltransferase activity"/>
    <property type="evidence" value="ECO:0007669"/>
    <property type="project" value="InterPro"/>
</dbReference>
<dbReference type="InterPro" id="IPR013216">
    <property type="entry name" value="Methyltransf_11"/>
</dbReference>
<feature type="domain" description="Methyltransferase type 11" evidence="1">
    <location>
        <begin position="38"/>
        <end position="130"/>
    </location>
</feature>
<evidence type="ECO:0000313" key="2">
    <source>
        <dbReference type="EMBL" id="TPG18056.1"/>
    </source>
</evidence>
<name>A0A502D1Q5_9MICO</name>
<evidence type="ECO:0000313" key="3">
    <source>
        <dbReference type="Proteomes" id="UP000317722"/>
    </source>
</evidence>
<keyword evidence="2" id="KW-0808">Transferase</keyword>
<dbReference type="InterPro" id="IPR029063">
    <property type="entry name" value="SAM-dependent_MTases_sf"/>
</dbReference>
<organism evidence="2 3">
    <name type="scientific">Pedococcus bigeumensis</name>
    <dbReference type="NCBI Taxonomy" id="433644"/>
    <lineage>
        <taxon>Bacteria</taxon>
        <taxon>Bacillati</taxon>
        <taxon>Actinomycetota</taxon>
        <taxon>Actinomycetes</taxon>
        <taxon>Micrococcales</taxon>
        <taxon>Intrasporangiaceae</taxon>
        <taxon>Pedococcus</taxon>
    </lineage>
</organism>
<gene>
    <name evidence="2" type="ORF">EAH86_06495</name>
</gene>
<proteinExistence type="predicted"/>
<dbReference type="Proteomes" id="UP000317722">
    <property type="component" value="Unassembled WGS sequence"/>
</dbReference>
<comment type="caution">
    <text evidence="2">The sequence shown here is derived from an EMBL/GenBank/DDBJ whole genome shotgun (WGS) entry which is preliminary data.</text>
</comment>
<dbReference type="SUPFAM" id="SSF53335">
    <property type="entry name" value="S-adenosyl-L-methionine-dependent methyltransferases"/>
    <property type="match status" value="1"/>
</dbReference>
<dbReference type="OrthoDB" id="9795634at2"/>
<keyword evidence="3" id="KW-1185">Reference proteome</keyword>
<dbReference type="GO" id="GO:0032259">
    <property type="term" value="P:methylation"/>
    <property type="evidence" value="ECO:0007669"/>
    <property type="project" value="UniProtKB-KW"/>
</dbReference>
<protein>
    <submittedName>
        <fullName evidence="2">Class I SAM-dependent methyltransferase</fullName>
    </submittedName>
</protein>
<accession>A0A502D1Q5</accession>
<dbReference type="RefSeq" id="WP_140737904.1">
    <property type="nucleotide sequence ID" value="NZ_RCZM01000002.1"/>
</dbReference>
<keyword evidence="2" id="KW-0489">Methyltransferase</keyword>
<dbReference type="CDD" id="cd02440">
    <property type="entry name" value="AdoMet_MTases"/>
    <property type="match status" value="1"/>
</dbReference>
<reference evidence="2 3" key="1">
    <citation type="journal article" date="2019" name="Environ. Microbiol.">
        <title>Species interactions and distinct microbial communities in high Arctic permafrost affected cryosols are associated with the CH4 and CO2 gas fluxes.</title>
        <authorList>
            <person name="Altshuler I."/>
            <person name="Hamel J."/>
            <person name="Turney S."/>
            <person name="Magnuson E."/>
            <person name="Levesque R."/>
            <person name="Greer C."/>
            <person name="Whyte L.G."/>
        </authorList>
    </citation>
    <scope>NUCLEOTIDE SEQUENCE [LARGE SCALE GENOMIC DNA]</scope>
    <source>
        <strain evidence="2 3">S9.3A</strain>
    </source>
</reference>